<feature type="domain" description="SANT" evidence="10">
    <location>
        <begin position="628"/>
        <end position="680"/>
    </location>
</feature>
<proteinExistence type="predicted"/>
<feature type="compositionally biased region" description="Polar residues" evidence="8">
    <location>
        <begin position="478"/>
        <end position="489"/>
    </location>
</feature>
<dbReference type="Gene3D" id="1.10.10.60">
    <property type="entry name" value="Homeodomain-like"/>
    <property type="match status" value="1"/>
</dbReference>
<evidence type="ECO:0000313" key="11">
    <source>
        <dbReference type="EMBL" id="KAK9404166.1"/>
    </source>
</evidence>
<dbReference type="AlphaFoldDB" id="A0AAW1BQY2"/>
<gene>
    <name evidence="11" type="ORF">NXF25_008993</name>
</gene>
<feature type="compositionally biased region" description="Basic and acidic residues" evidence="8">
    <location>
        <begin position="98"/>
        <end position="116"/>
    </location>
</feature>
<dbReference type="InterPro" id="IPR040138">
    <property type="entry name" value="MIER/MTA"/>
</dbReference>
<dbReference type="GO" id="GO:0005654">
    <property type="term" value="C:nucleoplasm"/>
    <property type="evidence" value="ECO:0007669"/>
    <property type="project" value="UniProtKB-ARBA"/>
</dbReference>
<dbReference type="GO" id="GO:0000122">
    <property type="term" value="P:negative regulation of transcription by RNA polymerase II"/>
    <property type="evidence" value="ECO:0007669"/>
    <property type="project" value="TreeGrafter"/>
</dbReference>
<dbReference type="InterPro" id="IPR045787">
    <property type="entry name" value="MIER1/3_C"/>
</dbReference>
<keyword evidence="6" id="KW-0804">Transcription</keyword>
<keyword evidence="7" id="KW-0539">Nucleus</keyword>
<dbReference type="FunFam" id="1.10.10.60:FF:000025">
    <property type="entry name" value="Mesoderm induction early response 1, transcriptional regulator"/>
    <property type="match status" value="1"/>
</dbReference>
<feature type="compositionally biased region" description="Basic and acidic residues" evidence="8">
    <location>
        <begin position="759"/>
        <end position="768"/>
    </location>
</feature>
<keyword evidence="5" id="KW-0805">Transcription regulation</keyword>
<dbReference type="Pfam" id="PF19426">
    <property type="entry name" value="MIER1_3_C"/>
    <property type="match status" value="1"/>
</dbReference>
<dbReference type="InterPro" id="IPR001005">
    <property type="entry name" value="SANT/Myb"/>
</dbReference>
<dbReference type="InterPro" id="IPR000949">
    <property type="entry name" value="ELM2_dom"/>
</dbReference>
<feature type="region of interest" description="Disordered" evidence="8">
    <location>
        <begin position="711"/>
        <end position="853"/>
    </location>
</feature>
<dbReference type="InterPro" id="IPR009057">
    <property type="entry name" value="Homeodomain-like_sf"/>
</dbReference>
<dbReference type="Pfam" id="PF01448">
    <property type="entry name" value="ELM2"/>
    <property type="match status" value="1"/>
</dbReference>
<evidence type="ECO:0000256" key="2">
    <source>
        <dbReference type="ARBA" id="ARBA00017452"/>
    </source>
</evidence>
<dbReference type="GO" id="GO:0003714">
    <property type="term" value="F:transcription corepressor activity"/>
    <property type="evidence" value="ECO:0007669"/>
    <property type="project" value="TreeGrafter"/>
</dbReference>
<dbReference type="EMBL" id="JAOTOJ010000003">
    <property type="protein sequence ID" value="KAK9404166.1"/>
    <property type="molecule type" value="Genomic_DNA"/>
</dbReference>
<sequence>MLQARSWSLFPVLRFPPVSPRSRLRDGEAALLRPWANRYVKKLAGAGREETGQALVDSSCVSGKIKGSASLLWSRGNAAKSRGDHFSSRIRRGGGGRAFRERDAGKRRPPSRDLKRSRWQRKRRQAKASQRASGRGSGEAVSRARPPPLRGDVGPLPPPGGFPLPPPCIHCCRFPEPVSRRRRRSRSLPVPFPPLRRGGDVIPFSRLGPPQLSGEHGGGGRETEEKEEQEEAAAGEGKEMSRVRGQPGTCCAAAALLFLSLPHKLVTEMGGKSRDGPGWRLAPRTRAPPPGVGEDAPALRDPAWRDGLGGGGATRNVDITKSGRRKGRSGETRKLHGATWGIREAYFAEAPPPLPTPSVESASPGGSATSDDHEFDPTADMLVHDFDDERTLEEEEMMEGETNFSSEIEDLTREGDMPIHELLSLYGYDGSVPLPEEEEEEEEEEEGEGEDNDNNSGCSGENKEETIKDSSGQEDETQSSNGDPVSSVVTEIIRPRRCKYFDTNSEIEEESEEDEDYIPSEDWKKEIMVGSMYQAEIPVGIAKYKENEKVYENDDQLLWNPDYLTEDKVIEFLNEASRRTGDERGIDAIPEGSHIKDNEQALYELVKCSFDTDEALRRLRFNVKAAREELSVWTEEECRNFEQGLKAYGKDFHLIQANKVRTRSVGECVAFYYMWKKSERYDFFAQQTRFGKKKYNLHPGVTDYMDRLLDESESAASSRAPSPPPTTSNSSTSHSEREDSTTSNSNQNGVSTNGPSELSNKDDMKIEGLHINGPTGKKPQLVDFDTNGYEPENLSNHSKLPHSNTRHDLEDTNERPVKRRRINSSDKECTASSEIFQETVAHGNFEDQDTVGD</sequence>
<dbReference type="SUPFAM" id="SSF46689">
    <property type="entry name" value="Homeodomain-like"/>
    <property type="match status" value="1"/>
</dbReference>
<feature type="region of interest" description="Disordered" evidence="8">
    <location>
        <begin position="76"/>
        <end position="160"/>
    </location>
</feature>
<feature type="region of interest" description="Disordered" evidence="8">
    <location>
        <begin position="180"/>
        <end position="244"/>
    </location>
</feature>
<evidence type="ECO:0000259" key="10">
    <source>
        <dbReference type="PROSITE" id="PS51293"/>
    </source>
</evidence>
<feature type="compositionally biased region" description="Acidic residues" evidence="8">
    <location>
        <begin position="435"/>
        <end position="453"/>
    </location>
</feature>
<comment type="caution">
    <text evidence="11">The sequence shown here is derived from an EMBL/GenBank/DDBJ whole genome shotgun (WGS) entry which is preliminary data.</text>
</comment>
<evidence type="ECO:0000256" key="3">
    <source>
        <dbReference type="ARBA" id="ARBA00022491"/>
    </source>
</evidence>
<accession>A0AAW1BQY2</accession>
<dbReference type="PANTHER" id="PTHR10865">
    <property type="entry name" value="METASTASIS-ASSOCIATED PROTEIN AND MESODERM INDUCTION EARLY RESPONSE PROTEIN"/>
    <property type="match status" value="1"/>
</dbReference>
<dbReference type="GO" id="GO:0032991">
    <property type="term" value="C:protein-containing complex"/>
    <property type="evidence" value="ECO:0007669"/>
    <property type="project" value="UniProtKB-ARBA"/>
</dbReference>
<evidence type="ECO:0000256" key="6">
    <source>
        <dbReference type="ARBA" id="ARBA00023163"/>
    </source>
</evidence>
<evidence type="ECO:0000256" key="7">
    <source>
        <dbReference type="ARBA" id="ARBA00023242"/>
    </source>
</evidence>
<feature type="region of interest" description="Disordered" evidence="8">
    <location>
        <begin position="270"/>
        <end position="335"/>
    </location>
</feature>
<dbReference type="InterPro" id="IPR017884">
    <property type="entry name" value="SANT_dom"/>
</dbReference>
<organism evidence="11 12">
    <name type="scientific">Crotalus adamanteus</name>
    <name type="common">Eastern diamondback rattlesnake</name>
    <dbReference type="NCBI Taxonomy" id="8729"/>
    <lineage>
        <taxon>Eukaryota</taxon>
        <taxon>Metazoa</taxon>
        <taxon>Chordata</taxon>
        <taxon>Craniata</taxon>
        <taxon>Vertebrata</taxon>
        <taxon>Euteleostomi</taxon>
        <taxon>Lepidosauria</taxon>
        <taxon>Squamata</taxon>
        <taxon>Bifurcata</taxon>
        <taxon>Unidentata</taxon>
        <taxon>Episquamata</taxon>
        <taxon>Toxicofera</taxon>
        <taxon>Serpentes</taxon>
        <taxon>Colubroidea</taxon>
        <taxon>Viperidae</taxon>
        <taxon>Crotalinae</taxon>
        <taxon>Crotalus</taxon>
    </lineage>
</organism>
<feature type="region of interest" description="Disordered" evidence="8">
    <location>
        <begin position="429"/>
        <end position="489"/>
    </location>
</feature>
<dbReference type="Proteomes" id="UP001474421">
    <property type="component" value="Unassembled WGS sequence"/>
</dbReference>
<feature type="compositionally biased region" description="Basic residues" evidence="8">
    <location>
        <begin position="117"/>
        <end position="126"/>
    </location>
</feature>
<keyword evidence="4" id="KW-0597">Phosphoprotein</keyword>
<dbReference type="CDD" id="cd11661">
    <property type="entry name" value="SANT_MTA3_like"/>
    <property type="match status" value="1"/>
</dbReference>
<evidence type="ECO:0000256" key="1">
    <source>
        <dbReference type="ARBA" id="ARBA00004123"/>
    </source>
</evidence>
<protein>
    <recommendedName>
        <fullName evidence="2">Mesoderm induction early response protein 1</fullName>
    </recommendedName>
</protein>
<dbReference type="Gene3D" id="4.10.1240.50">
    <property type="match status" value="1"/>
</dbReference>
<evidence type="ECO:0000256" key="8">
    <source>
        <dbReference type="SAM" id="MobiDB-lite"/>
    </source>
</evidence>
<evidence type="ECO:0000313" key="12">
    <source>
        <dbReference type="Proteomes" id="UP001474421"/>
    </source>
</evidence>
<dbReference type="GO" id="GO:0042826">
    <property type="term" value="F:histone deacetylase binding"/>
    <property type="evidence" value="ECO:0007669"/>
    <property type="project" value="TreeGrafter"/>
</dbReference>
<keyword evidence="3" id="KW-0678">Repressor</keyword>
<keyword evidence="12" id="KW-1185">Reference proteome</keyword>
<dbReference type="PANTHER" id="PTHR10865:SF24">
    <property type="entry name" value="MESODERM INDUCTION EARLY RESPONSE PROTEIN 1"/>
    <property type="match status" value="1"/>
</dbReference>
<dbReference type="PROSITE" id="PS51156">
    <property type="entry name" value="ELM2"/>
    <property type="match status" value="1"/>
</dbReference>
<dbReference type="PROSITE" id="PS51293">
    <property type="entry name" value="SANT"/>
    <property type="match status" value="1"/>
</dbReference>
<feature type="compositionally biased region" description="Polar residues" evidence="8">
    <location>
        <begin position="358"/>
        <end position="369"/>
    </location>
</feature>
<evidence type="ECO:0000256" key="4">
    <source>
        <dbReference type="ARBA" id="ARBA00022553"/>
    </source>
</evidence>
<evidence type="ECO:0000256" key="5">
    <source>
        <dbReference type="ARBA" id="ARBA00023015"/>
    </source>
</evidence>
<feature type="compositionally biased region" description="Polar residues" evidence="8">
    <location>
        <begin position="793"/>
        <end position="803"/>
    </location>
</feature>
<dbReference type="SMART" id="SM01189">
    <property type="entry name" value="ELM2"/>
    <property type="match status" value="1"/>
</dbReference>
<dbReference type="SMART" id="SM00717">
    <property type="entry name" value="SANT"/>
    <property type="match status" value="1"/>
</dbReference>
<feature type="compositionally biased region" description="Polar residues" evidence="8">
    <location>
        <begin position="744"/>
        <end position="758"/>
    </location>
</feature>
<feature type="compositionally biased region" description="Basic and acidic residues" evidence="8">
    <location>
        <begin position="805"/>
        <end position="816"/>
    </location>
</feature>
<feature type="region of interest" description="Disordered" evidence="8">
    <location>
        <begin position="349"/>
        <end position="377"/>
    </location>
</feature>
<name>A0AAW1BQY2_CROAD</name>
<dbReference type="FunFam" id="4.10.1240.50:FF:000005">
    <property type="entry name" value="Mesoderm induction early response protein 3"/>
    <property type="match status" value="1"/>
</dbReference>
<feature type="compositionally biased region" description="Pro residues" evidence="8">
    <location>
        <begin position="145"/>
        <end position="160"/>
    </location>
</feature>
<reference evidence="11 12" key="1">
    <citation type="journal article" date="2024" name="Proc. Natl. Acad. Sci. U.S.A.">
        <title>The genetic regulatory architecture and epigenomic basis for age-related changes in rattlesnake venom.</title>
        <authorList>
            <person name="Hogan M.P."/>
            <person name="Holding M.L."/>
            <person name="Nystrom G.S."/>
            <person name="Colston T.J."/>
            <person name="Bartlett D.A."/>
            <person name="Mason A.J."/>
            <person name="Ellsworth S.A."/>
            <person name="Rautsaw R.M."/>
            <person name="Lawrence K.C."/>
            <person name="Strickland J.L."/>
            <person name="He B."/>
            <person name="Fraser P."/>
            <person name="Margres M.J."/>
            <person name="Gilbert D.M."/>
            <person name="Gibbs H.L."/>
            <person name="Parkinson C.L."/>
            <person name="Rokyta D.R."/>
        </authorList>
    </citation>
    <scope>NUCLEOTIDE SEQUENCE [LARGE SCALE GENOMIC DNA]</scope>
    <source>
        <strain evidence="11">DRR0105</strain>
    </source>
</reference>
<feature type="domain" description="ELM2" evidence="9">
    <location>
        <begin position="525"/>
        <end position="623"/>
    </location>
</feature>
<evidence type="ECO:0000259" key="9">
    <source>
        <dbReference type="PROSITE" id="PS51156"/>
    </source>
</evidence>
<comment type="subcellular location">
    <subcellularLocation>
        <location evidence="1">Nucleus</location>
    </subcellularLocation>
</comment>
<dbReference type="Pfam" id="PF00249">
    <property type="entry name" value="Myb_DNA-binding"/>
    <property type="match status" value="1"/>
</dbReference>